<feature type="transmembrane region" description="Helical" evidence="2">
    <location>
        <begin position="41"/>
        <end position="62"/>
    </location>
</feature>
<keyword evidence="2" id="KW-0812">Transmembrane</keyword>
<proteinExistence type="predicted"/>
<evidence type="ECO:0000256" key="1">
    <source>
        <dbReference type="SAM" id="MobiDB-lite"/>
    </source>
</evidence>
<organism evidence="3 4">
    <name type="scientific">Paractinoplanes globisporus</name>
    <dbReference type="NCBI Taxonomy" id="113565"/>
    <lineage>
        <taxon>Bacteria</taxon>
        <taxon>Bacillati</taxon>
        <taxon>Actinomycetota</taxon>
        <taxon>Actinomycetes</taxon>
        <taxon>Micromonosporales</taxon>
        <taxon>Micromonosporaceae</taxon>
        <taxon>Paractinoplanes</taxon>
    </lineage>
</organism>
<name>A0ABW6WUX9_9ACTN</name>
<dbReference type="RefSeq" id="WP_020515372.1">
    <property type="nucleotide sequence ID" value="NZ_JBIAZU010000009.1"/>
</dbReference>
<gene>
    <name evidence="3" type="ORF">ACFY35_46110</name>
</gene>
<sequence>MPYNTEEHLSAALQDAVGNRPFTPDFDQIEARGRKLRNRRLAWRATAGTSFAAAAIAAVAVATSGTGTTAPAQLAAPKPSVTSGSTASAGATQEAPLVQLVGYLTTAEQPAGDATLLLRDQVYKTGLKVDVWDLHADNGDYYFAKTKGALPAQVKGKHLQEDEAGRKAVVAAAKYAAKGDLNDARKKMAFAYVPKNPKVKPTLEAPGVTPSLPAASLKKLPKGADPALYAVNTTDNWVWNNSMDALMVGAGSPTVRAGVLRLLNQMPEIKVAPGTYQGQKVLTLTAGQPAIGGNDHESLVINAESGLPIKYTNDFVTVNYTVERVTIADVAKGKF</sequence>
<evidence type="ECO:0000256" key="2">
    <source>
        <dbReference type="SAM" id="Phobius"/>
    </source>
</evidence>
<keyword evidence="2" id="KW-1133">Transmembrane helix</keyword>
<dbReference type="EMBL" id="JBIAZU010000009">
    <property type="protein sequence ID" value="MFF5296853.1"/>
    <property type="molecule type" value="Genomic_DNA"/>
</dbReference>
<evidence type="ECO:0000313" key="3">
    <source>
        <dbReference type="EMBL" id="MFF5296853.1"/>
    </source>
</evidence>
<evidence type="ECO:0000313" key="4">
    <source>
        <dbReference type="Proteomes" id="UP001602245"/>
    </source>
</evidence>
<keyword evidence="4" id="KW-1185">Reference proteome</keyword>
<accession>A0ABW6WUX9</accession>
<dbReference type="Proteomes" id="UP001602245">
    <property type="component" value="Unassembled WGS sequence"/>
</dbReference>
<keyword evidence="2" id="KW-0472">Membrane</keyword>
<comment type="caution">
    <text evidence="3">The sequence shown here is derived from an EMBL/GenBank/DDBJ whole genome shotgun (WGS) entry which is preliminary data.</text>
</comment>
<reference evidence="3 4" key="1">
    <citation type="submission" date="2024-10" db="EMBL/GenBank/DDBJ databases">
        <title>The Natural Products Discovery Center: Release of the First 8490 Sequenced Strains for Exploring Actinobacteria Biosynthetic Diversity.</title>
        <authorList>
            <person name="Kalkreuter E."/>
            <person name="Kautsar S.A."/>
            <person name="Yang D."/>
            <person name="Bader C.D."/>
            <person name="Teijaro C.N."/>
            <person name="Fluegel L."/>
            <person name="Davis C.M."/>
            <person name="Simpson J.R."/>
            <person name="Lauterbach L."/>
            <person name="Steele A.D."/>
            <person name="Gui C."/>
            <person name="Meng S."/>
            <person name="Li G."/>
            <person name="Viehrig K."/>
            <person name="Ye F."/>
            <person name="Su P."/>
            <person name="Kiefer A.F."/>
            <person name="Nichols A."/>
            <person name="Cepeda A.J."/>
            <person name="Yan W."/>
            <person name="Fan B."/>
            <person name="Jiang Y."/>
            <person name="Adhikari A."/>
            <person name="Zheng C.-J."/>
            <person name="Schuster L."/>
            <person name="Cowan T.M."/>
            <person name="Smanski M.J."/>
            <person name="Chevrette M.G."/>
            <person name="De Carvalho L.P.S."/>
            <person name="Shen B."/>
        </authorList>
    </citation>
    <scope>NUCLEOTIDE SEQUENCE [LARGE SCALE GENOMIC DNA]</scope>
    <source>
        <strain evidence="3 4">NPDC000087</strain>
    </source>
</reference>
<protein>
    <submittedName>
        <fullName evidence="3">Uncharacterized protein</fullName>
    </submittedName>
</protein>
<feature type="region of interest" description="Disordered" evidence="1">
    <location>
        <begin position="69"/>
        <end position="89"/>
    </location>
</feature>